<sequence length="335" mass="37985">LCPLHNGQFQTCNKPETGTATWWNSFQRIQDDQQKIIPFVQCIKCKSILSYDAQKTESNSHKSHVETCKGGGVIPKITTHFKKDITANISMDLRRSATEACVKFCSYDMRPFDIMNGHGFQTLCQALLDAGHSQSHRIIALDILPDCTTIARSVNSLADKKRLEFIEMLKVDLKNAELFGITCDYWKNKYSCESYLTINMHYGKNGQIQNVMLKTMLFTASKTAENTWNAILATLNSYGIDSDKCHIIFITDSGANLVKAFKGEAHLRCVSHCINLTAQQAIESVPEIHQLQNECRTLVTHFKRCELQHLLDTTLKHDCEVSIHLSHKLFIAKRL</sequence>
<gene>
    <name evidence="2" type="ORF">SRO942_LOCUS46748</name>
</gene>
<dbReference type="Gene3D" id="1.10.10.1070">
    <property type="entry name" value="Zinc finger, BED domain-containing"/>
    <property type="match status" value="1"/>
</dbReference>
<evidence type="ECO:0000313" key="2">
    <source>
        <dbReference type="EMBL" id="CAF4544980.1"/>
    </source>
</evidence>
<dbReference type="SUPFAM" id="SSF140996">
    <property type="entry name" value="Hermes dimerisation domain"/>
    <property type="match status" value="1"/>
</dbReference>
<evidence type="ECO:0000313" key="3">
    <source>
        <dbReference type="Proteomes" id="UP000681722"/>
    </source>
</evidence>
<organism evidence="2 3">
    <name type="scientific">Didymodactylos carnosus</name>
    <dbReference type="NCBI Taxonomy" id="1234261"/>
    <lineage>
        <taxon>Eukaryota</taxon>
        <taxon>Metazoa</taxon>
        <taxon>Spiralia</taxon>
        <taxon>Gnathifera</taxon>
        <taxon>Rotifera</taxon>
        <taxon>Eurotatoria</taxon>
        <taxon>Bdelloidea</taxon>
        <taxon>Philodinida</taxon>
        <taxon>Philodinidae</taxon>
        <taxon>Didymodactylos</taxon>
    </lineage>
</organism>
<comment type="caution">
    <text evidence="2">The sequence shown here is derived from an EMBL/GenBank/DDBJ whole genome shotgun (WGS) entry which is preliminary data.</text>
</comment>
<dbReference type="InterPro" id="IPR018473">
    <property type="entry name" value="Hermes_transposase_DNA-db"/>
</dbReference>
<dbReference type="SUPFAM" id="SSF53098">
    <property type="entry name" value="Ribonuclease H-like"/>
    <property type="match status" value="1"/>
</dbReference>
<dbReference type="EMBL" id="CAJOBC010114479">
    <property type="protein sequence ID" value="CAF4544980.1"/>
    <property type="molecule type" value="Genomic_DNA"/>
</dbReference>
<dbReference type="Proteomes" id="UP000681722">
    <property type="component" value="Unassembled WGS sequence"/>
</dbReference>
<dbReference type="PANTHER" id="PTHR46169">
    <property type="entry name" value="DNA REPLICATION-RELATED ELEMENT FACTOR, ISOFORM A"/>
    <property type="match status" value="1"/>
</dbReference>
<dbReference type="GO" id="GO:0006357">
    <property type="term" value="P:regulation of transcription by RNA polymerase II"/>
    <property type="evidence" value="ECO:0007669"/>
    <property type="project" value="TreeGrafter"/>
</dbReference>
<name>A0A8S2YBP8_9BILA</name>
<dbReference type="AlphaFoldDB" id="A0A8S2YBP8"/>
<dbReference type="GO" id="GO:0005634">
    <property type="term" value="C:nucleus"/>
    <property type="evidence" value="ECO:0007669"/>
    <property type="project" value="TreeGrafter"/>
</dbReference>
<proteinExistence type="predicted"/>
<dbReference type="Pfam" id="PF10683">
    <property type="entry name" value="DBD_Tnp_Hermes"/>
    <property type="match status" value="1"/>
</dbReference>
<feature type="domain" description="Hermes trasposase DNA-binding" evidence="1">
    <location>
        <begin position="89"/>
        <end position="149"/>
    </location>
</feature>
<feature type="non-terminal residue" evidence="2">
    <location>
        <position position="1"/>
    </location>
</feature>
<protein>
    <recommendedName>
        <fullName evidence="1">Hermes trasposase DNA-binding domain-containing protein</fullName>
    </recommendedName>
</protein>
<evidence type="ECO:0000259" key="1">
    <source>
        <dbReference type="Pfam" id="PF10683"/>
    </source>
</evidence>
<dbReference type="InterPro" id="IPR052717">
    <property type="entry name" value="Vacuolar_transposase_reg"/>
</dbReference>
<dbReference type="OrthoDB" id="10051975at2759"/>
<accession>A0A8S2YBP8</accession>
<dbReference type="InterPro" id="IPR012337">
    <property type="entry name" value="RNaseH-like_sf"/>
</dbReference>
<reference evidence="2" key="1">
    <citation type="submission" date="2021-02" db="EMBL/GenBank/DDBJ databases">
        <authorList>
            <person name="Nowell W R."/>
        </authorList>
    </citation>
    <scope>NUCLEOTIDE SEQUENCE</scope>
</reference>
<dbReference type="PANTHER" id="PTHR46169:SF17">
    <property type="entry name" value="HAT C-TERMINAL DIMERISATION DOMAIN-CONTAINING PROTEIN"/>
    <property type="match status" value="1"/>
</dbReference>